<dbReference type="Proteomes" id="UP000325395">
    <property type="component" value="Unassembled WGS sequence"/>
</dbReference>
<keyword evidence="1" id="KW-1133">Transmembrane helix</keyword>
<evidence type="ECO:0000256" key="1">
    <source>
        <dbReference type="SAM" id="Phobius"/>
    </source>
</evidence>
<feature type="non-terminal residue" evidence="2">
    <location>
        <position position="1"/>
    </location>
</feature>
<reference evidence="2 3" key="1">
    <citation type="submission" date="2019-04" db="EMBL/GenBank/DDBJ databases">
        <authorList>
            <consortium name="DOE Joint Genome Institute"/>
            <person name="Mondo S."/>
            <person name="Kjaerbolling I."/>
            <person name="Vesth T."/>
            <person name="Frisvad J.C."/>
            <person name="Nybo J.L."/>
            <person name="Theobald S."/>
            <person name="Kildgaard S."/>
            <person name="Isbrandt T."/>
            <person name="Kuo A."/>
            <person name="Sato A."/>
            <person name="Lyhne E.K."/>
            <person name="Kogle M.E."/>
            <person name="Wiebenga A."/>
            <person name="Kun R.S."/>
            <person name="Lubbers R.J."/>
            <person name="Makela M.R."/>
            <person name="Barry K."/>
            <person name="Chovatia M."/>
            <person name="Clum A."/>
            <person name="Daum C."/>
            <person name="Haridas S."/>
            <person name="He G."/>
            <person name="LaButti K."/>
            <person name="Lipzen A."/>
            <person name="Riley R."/>
            <person name="Salamov A."/>
            <person name="Simmons B.A."/>
            <person name="Magnuson J.K."/>
            <person name="Henrissat B."/>
            <person name="Mortensen U.H."/>
            <person name="Larsen T.O."/>
            <person name="Devries R.P."/>
            <person name="Grigoriev I.V."/>
            <person name="Machida M."/>
            <person name="Baker S.E."/>
            <person name="Andersen M.R."/>
            <person name="Cantor M.N."/>
            <person name="Hua S.X."/>
        </authorList>
    </citation>
    <scope>NUCLEOTIDE SEQUENCE [LARGE SCALE GENOMIC DNA]</scope>
    <source>
        <strain evidence="2 3">CBS 117616</strain>
    </source>
</reference>
<dbReference type="EMBL" id="ML735999">
    <property type="protein sequence ID" value="KAE8410202.1"/>
    <property type="molecule type" value="Genomic_DNA"/>
</dbReference>
<protein>
    <recommendedName>
        <fullName evidence="4">Secreted protein</fullName>
    </recommendedName>
</protein>
<keyword evidence="1" id="KW-0812">Transmembrane</keyword>
<name>A0ABQ6VZ78_9EURO</name>
<sequence length="89" mass="10403">MLRVRTIIIHIIIISHVLPLLVVGKHEPLVVIYSQHSTWHLWISQLPYQFSTVPNVIFLICNRSGTLPLTRSIILLADLWNKHLRLQQH</sequence>
<keyword evidence="3" id="KW-1185">Reference proteome</keyword>
<evidence type="ECO:0000313" key="2">
    <source>
        <dbReference type="EMBL" id="KAE8410202.1"/>
    </source>
</evidence>
<proteinExistence type="predicted"/>
<evidence type="ECO:0000313" key="3">
    <source>
        <dbReference type="Proteomes" id="UP000325395"/>
    </source>
</evidence>
<keyword evidence="1" id="KW-0472">Membrane</keyword>
<organism evidence="2 3">
    <name type="scientific">Aspergillus pseudocaelatus</name>
    <dbReference type="NCBI Taxonomy" id="1825620"/>
    <lineage>
        <taxon>Eukaryota</taxon>
        <taxon>Fungi</taxon>
        <taxon>Dikarya</taxon>
        <taxon>Ascomycota</taxon>
        <taxon>Pezizomycotina</taxon>
        <taxon>Eurotiomycetes</taxon>
        <taxon>Eurotiomycetidae</taxon>
        <taxon>Eurotiales</taxon>
        <taxon>Aspergillaceae</taxon>
        <taxon>Aspergillus</taxon>
        <taxon>Aspergillus subgen. Circumdati</taxon>
    </lineage>
</organism>
<evidence type="ECO:0008006" key="4">
    <source>
        <dbReference type="Google" id="ProtNLM"/>
    </source>
</evidence>
<feature type="transmembrane region" description="Helical" evidence="1">
    <location>
        <begin position="7"/>
        <end position="24"/>
    </location>
</feature>
<accession>A0ABQ6VZ78</accession>
<gene>
    <name evidence="2" type="ORF">BDV36DRAFT_278580</name>
</gene>